<gene>
    <name evidence="5" type="ORF">GCM10023211_04730</name>
</gene>
<keyword evidence="6" id="KW-1185">Reference proteome</keyword>
<dbReference type="InterPro" id="IPR009057">
    <property type="entry name" value="Homeodomain-like_sf"/>
</dbReference>
<dbReference type="SUPFAM" id="SSF46689">
    <property type="entry name" value="Homeodomain-like"/>
    <property type="match status" value="1"/>
</dbReference>
<dbReference type="SMART" id="SM00342">
    <property type="entry name" value="HTH_ARAC"/>
    <property type="match status" value="1"/>
</dbReference>
<dbReference type="InterPro" id="IPR050204">
    <property type="entry name" value="AraC_XylS_family_regulators"/>
</dbReference>
<evidence type="ECO:0000313" key="5">
    <source>
        <dbReference type="EMBL" id="GAA5105702.1"/>
    </source>
</evidence>
<dbReference type="PANTHER" id="PTHR46796:SF13">
    <property type="entry name" value="HTH-TYPE TRANSCRIPTIONAL ACTIVATOR RHAS"/>
    <property type="match status" value="1"/>
</dbReference>
<protein>
    <recommendedName>
        <fullName evidence="4">HTH araC/xylS-type domain-containing protein</fullName>
    </recommendedName>
</protein>
<evidence type="ECO:0000256" key="1">
    <source>
        <dbReference type="ARBA" id="ARBA00023015"/>
    </source>
</evidence>
<dbReference type="Gene3D" id="1.10.10.60">
    <property type="entry name" value="Homeodomain-like"/>
    <property type="match status" value="1"/>
</dbReference>
<keyword evidence="1" id="KW-0805">Transcription regulation</keyword>
<reference evidence="6" key="1">
    <citation type="journal article" date="2019" name="Int. J. Syst. Evol. Microbiol.">
        <title>The Global Catalogue of Microorganisms (GCM) 10K type strain sequencing project: providing services to taxonomists for standard genome sequencing and annotation.</title>
        <authorList>
            <consortium name="The Broad Institute Genomics Platform"/>
            <consortium name="The Broad Institute Genome Sequencing Center for Infectious Disease"/>
            <person name="Wu L."/>
            <person name="Ma J."/>
        </authorList>
    </citation>
    <scope>NUCLEOTIDE SEQUENCE [LARGE SCALE GENOMIC DNA]</scope>
    <source>
        <strain evidence="6">JCM 18050</strain>
    </source>
</reference>
<dbReference type="PROSITE" id="PS01124">
    <property type="entry name" value="HTH_ARAC_FAMILY_2"/>
    <property type="match status" value="1"/>
</dbReference>
<dbReference type="InterPro" id="IPR018060">
    <property type="entry name" value="HTH_AraC"/>
</dbReference>
<accession>A0ABP9N0M9</accession>
<evidence type="ECO:0000259" key="4">
    <source>
        <dbReference type="PROSITE" id="PS01124"/>
    </source>
</evidence>
<dbReference type="EMBL" id="BAABHY010000001">
    <property type="protein sequence ID" value="GAA5105702.1"/>
    <property type="molecule type" value="Genomic_DNA"/>
</dbReference>
<name>A0ABP9N0M9_9GAMM</name>
<evidence type="ECO:0000256" key="3">
    <source>
        <dbReference type="ARBA" id="ARBA00023163"/>
    </source>
</evidence>
<dbReference type="PANTHER" id="PTHR46796">
    <property type="entry name" value="HTH-TYPE TRANSCRIPTIONAL ACTIVATOR RHAS-RELATED"/>
    <property type="match status" value="1"/>
</dbReference>
<proteinExistence type="predicted"/>
<feature type="domain" description="HTH araC/xylS-type" evidence="4">
    <location>
        <begin position="73"/>
        <end position="157"/>
    </location>
</feature>
<sequence length="170" mass="20156">MPTIELTDKLYSVQDLWGNKGEQVLHQVCAAPSHASRIDIIEQFLMSQLAINFKHEHPWLDYAFHQIYYRQSTLDAVIDETHIGVRHFQRVVKQNSGVSPKYLQRIIKIQAVIRYLLLHKKTQYLDCALSHGYYDQSHFIKDFKHFTEQTPTDYFQDANFMSHFYNPPLR</sequence>
<evidence type="ECO:0000256" key="2">
    <source>
        <dbReference type="ARBA" id="ARBA00023125"/>
    </source>
</evidence>
<comment type="caution">
    <text evidence="5">The sequence shown here is derived from an EMBL/GenBank/DDBJ whole genome shotgun (WGS) entry which is preliminary data.</text>
</comment>
<organism evidence="5 6">
    <name type="scientific">Orbus sasakiae</name>
    <dbReference type="NCBI Taxonomy" id="1078475"/>
    <lineage>
        <taxon>Bacteria</taxon>
        <taxon>Pseudomonadati</taxon>
        <taxon>Pseudomonadota</taxon>
        <taxon>Gammaproteobacteria</taxon>
        <taxon>Orbales</taxon>
        <taxon>Orbaceae</taxon>
        <taxon>Orbus</taxon>
    </lineage>
</organism>
<keyword evidence="2" id="KW-0238">DNA-binding</keyword>
<dbReference type="Proteomes" id="UP001500171">
    <property type="component" value="Unassembled WGS sequence"/>
</dbReference>
<keyword evidence="3" id="KW-0804">Transcription</keyword>
<dbReference type="Pfam" id="PF12833">
    <property type="entry name" value="HTH_18"/>
    <property type="match status" value="1"/>
</dbReference>
<evidence type="ECO:0000313" key="6">
    <source>
        <dbReference type="Proteomes" id="UP001500171"/>
    </source>
</evidence>